<dbReference type="EMBL" id="JBHSPH010000009">
    <property type="protein sequence ID" value="MFC5864332.1"/>
    <property type="molecule type" value="Genomic_DNA"/>
</dbReference>
<protein>
    <submittedName>
        <fullName evidence="1">DUF3800 domain-containing protein</fullName>
    </submittedName>
</protein>
<evidence type="ECO:0000313" key="1">
    <source>
        <dbReference type="EMBL" id="MFC5864332.1"/>
    </source>
</evidence>
<dbReference type="Proteomes" id="UP001596091">
    <property type="component" value="Unassembled WGS sequence"/>
</dbReference>
<name>A0ABW1EKR4_9BACT</name>
<dbReference type="Pfam" id="PF12686">
    <property type="entry name" value="DUF3800"/>
    <property type="match status" value="1"/>
</dbReference>
<comment type="caution">
    <text evidence="1">The sequence shown here is derived from an EMBL/GenBank/DDBJ whole genome shotgun (WGS) entry which is preliminary data.</text>
</comment>
<keyword evidence="2" id="KW-1185">Reference proteome</keyword>
<dbReference type="RefSeq" id="WP_263342163.1">
    <property type="nucleotide sequence ID" value="NZ_JAGSYH010000009.1"/>
</dbReference>
<gene>
    <name evidence="1" type="ORF">ACFPT7_18645</name>
</gene>
<organism evidence="1 2">
    <name type="scientific">Acidicapsa dinghuensis</name>
    <dbReference type="NCBI Taxonomy" id="2218256"/>
    <lineage>
        <taxon>Bacteria</taxon>
        <taxon>Pseudomonadati</taxon>
        <taxon>Acidobacteriota</taxon>
        <taxon>Terriglobia</taxon>
        <taxon>Terriglobales</taxon>
        <taxon>Acidobacteriaceae</taxon>
        <taxon>Acidicapsa</taxon>
    </lineage>
</organism>
<reference evidence="2" key="1">
    <citation type="journal article" date="2019" name="Int. J. Syst. Evol. Microbiol.">
        <title>The Global Catalogue of Microorganisms (GCM) 10K type strain sequencing project: providing services to taxonomists for standard genome sequencing and annotation.</title>
        <authorList>
            <consortium name="The Broad Institute Genomics Platform"/>
            <consortium name="The Broad Institute Genome Sequencing Center for Infectious Disease"/>
            <person name="Wu L."/>
            <person name="Ma J."/>
        </authorList>
    </citation>
    <scope>NUCLEOTIDE SEQUENCE [LARGE SCALE GENOMIC DNA]</scope>
    <source>
        <strain evidence="2">JCM 4087</strain>
    </source>
</reference>
<dbReference type="InterPro" id="IPR024524">
    <property type="entry name" value="DUF3800"/>
</dbReference>
<proteinExistence type="predicted"/>
<sequence length="334" mass="38568">MSRSRRLQRLVSVFRAFFDESGNDRRRNRALIMGGFVGHVDEWLKIEDAWDDCLHQHPRIEFFKHYECQSLSGQFWKFNREQADQKMLDLAAVISNFDLQGLCAIVPHALGDIDKASRKYARGAAKAYDWGFITATKMTFQWMEPQPDGEKVDFIFDEHSALRFNIENFNANKEEPFLRDYMRHAGTCTPGKDEEVAALQMADLLAGEFSVEGETQVRSEALRIIGTRNDVGYLRCEPPAQHMRMLDLLTFGSVLRGEVGEFLKLQRQNLLSPEEAHERLANLFALEAFVNLQRKRLVEFLENDPAYQEFRKRYIEATGIDPMVLSAEDSEELS</sequence>
<evidence type="ECO:0000313" key="2">
    <source>
        <dbReference type="Proteomes" id="UP001596091"/>
    </source>
</evidence>
<accession>A0ABW1EKR4</accession>